<accession>A0AAE4G4U8</accession>
<keyword evidence="1" id="KW-0812">Transmembrane</keyword>
<proteinExistence type="predicted"/>
<sequence length="63" mass="7382">MLFENSIVCHVFYAMALEAAHDFGCVWFLGFVLFWFAWLSLFWGLGWAWSGFLDCCTDVGFWL</sequence>
<feature type="transmembrane region" description="Helical" evidence="1">
    <location>
        <begin position="25"/>
        <end position="49"/>
    </location>
</feature>
<keyword evidence="1" id="KW-1133">Transmembrane helix</keyword>
<dbReference type="Proteomes" id="UP001180729">
    <property type="component" value="Unassembled WGS sequence"/>
</dbReference>
<dbReference type="AlphaFoldDB" id="A0AAE4G4U8"/>
<evidence type="ECO:0000313" key="2">
    <source>
        <dbReference type="EMBL" id="MDT0249826.1"/>
    </source>
</evidence>
<comment type="caution">
    <text evidence="2">The sequence shown here is derived from an EMBL/GenBank/DDBJ whole genome shotgun (WGS) entry which is preliminary data.</text>
</comment>
<reference evidence="2" key="1">
    <citation type="submission" date="2022-06" db="EMBL/GenBank/DDBJ databases">
        <title>Draft Genome Sequences of Three Actinomyces oris Strains, Isolated from Healthy Human Feces.</title>
        <authorList>
            <person name="Ye Y."/>
            <person name="Liu C."/>
            <person name="Zhao J."/>
            <person name="Xu J."/>
            <person name="Huang H."/>
            <person name="Wang B."/>
            <person name="Wei J."/>
            <person name="Jing X."/>
        </authorList>
    </citation>
    <scope>NUCLEOTIDE SEQUENCE</scope>
    <source>
        <strain evidence="2">CNGBCC1803368</strain>
    </source>
</reference>
<keyword evidence="1" id="KW-0472">Membrane</keyword>
<organism evidence="2 3">
    <name type="scientific">Actinomyces oris</name>
    <dbReference type="NCBI Taxonomy" id="544580"/>
    <lineage>
        <taxon>Bacteria</taxon>
        <taxon>Bacillati</taxon>
        <taxon>Actinomycetota</taxon>
        <taxon>Actinomycetes</taxon>
        <taxon>Actinomycetales</taxon>
        <taxon>Actinomycetaceae</taxon>
        <taxon>Actinomyces</taxon>
    </lineage>
</organism>
<evidence type="ECO:0000313" key="3">
    <source>
        <dbReference type="Proteomes" id="UP001180729"/>
    </source>
</evidence>
<protein>
    <submittedName>
        <fullName evidence="2">Uncharacterized protein</fullName>
    </submittedName>
</protein>
<evidence type="ECO:0000256" key="1">
    <source>
        <dbReference type="SAM" id="Phobius"/>
    </source>
</evidence>
<name>A0AAE4G4U8_9ACTO</name>
<gene>
    <name evidence="2" type="ORF">RMW62_12140</name>
</gene>
<dbReference type="EMBL" id="JAMZMH010000019">
    <property type="protein sequence ID" value="MDT0249826.1"/>
    <property type="molecule type" value="Genomic_DNA"/>
</dbReference>
<dbReference type="RefSeq" id="WP_311373342.1">
    <property type="nucleotide sequence ID" value="NZ_JAMZMH010000019.1"/>
</dbReference>
<feature type="non-terminal residue" evidence="2">
    <location>
        <position position="63"/>
    </location>
</feature>